<gene>
    <name evidence="1" type="ORF">Syun_013455</name>
</gene>
<sequence length="49" mass="5575">MCCVVHNRFSKSLAFLSFDKVRNNICTPLRHNAFLQAPKSEKAASLRHS</sequence>
<dbReference type="AlphaFoldDB" id="A0AAP0PAV5"/>
<name>A0AAP0PAV5_9MAGN</name>
<keyword evidence="2" id="KW-1185">Reference proteome</keyword>
<dbReference type="EMBL" id="JBBNAF010000006">
    <property type="protein sequence ID" value="KAK9134125.1"/>
    <property type="molecule type" value="Genomic_DNA"/>
</dbReference>
<organism evidence="1 2">
    <name type="scientific">Stephania yunnanensis</name>
    <dbReference type="NCBI Taxonomy" id="152371"/>
    <lineage>
        <taxon>Eukaryota</taxon>
        <taxon>Viridiplantae</taxon>
        <taxon>Streptophyta</taxon>
        <taxon>Embryophyta</taxon>
        <taxon>Tracheophyta</taxon>
        <taxon>Spermatophyta</taxon>
        <taxon>Magnoliopsida</taxon>
        <taxon>Ranunculales</taxon>
        <taxon>Menispermaceae</taxon>
        <taxon>Menispermoideae</taxon>
        <taxon>Cissampelideae</taxon>
        <taxon>Stephania</taxon>
    </lineage>
</organism>
<comment type="caution">
    <text evidence="1">The sequence shown here is derived from an EMBL/GenBank/DDBJ whole genome shotgun (WGS) entry which is preliminary data.</text>
</comment>
<proteinExistence type="predicted"/>
<reference evidence="1 2" key="1">
    <citation type="submission" date="2024-01" db="EMBL/GenBank/DDBJ databases">
        <title>Genome assemblies of Stephania.</title>
        <authorList>
            <person name="Yang L."/>
        </authorList>
    </citation>
    <scope>NUCLEOTIDE SEQUENCE [LARGE SCALE GENOMIC DNA]</scope>
    <source>
        <strain evidence="1">YNDBR</strain>
        <tissue evidence="1">Leaf</tissue>
    </source>
</reference>
<evidence type="ECO:0000313" key="2">
    <source>
        <dbReference type="Proteomes" id="UP001420932"/>
    </source>
</evidence>
<dbReference type="Proteomes" id="UP001420932">
    <property type="component" value="Unassembled WGS sequence"/>
</dbReference>
<protein>
    <submittedName>
        <fullName evidence="1">Uncharacterized protein</fullName>
    </submittedName>
</protein>
<evidence type="ECO:0000313" key="1">
    <source>
        <dbReference type="EMBL" id="KAK9134125.1"/>
    </source>
</evidence>
<accession>A0AAP0PAV5</accession>